<sequence length="155" mass="17793">MRLRRTKGCGTCPDNTVDAPSVMTGRCLIPEDDPDPHLGDSNLSLPSVDSRNESPEKFKNLIRTFIKDYIQNLFLFKELTAFFFVWSLGKKKERNVMVPIALTIFKDKNTMGLTALQQHVNRALNQMITSFIQRKKKNEKKEALMPKTERNSCLT</sequence>
<dbReference type="AlphaFoldDB" id="A0AAW2GPA1"/>
<proteinExistence type="predicted"/>
<comment type="caution">
    <text evidence="2">The sequence shown here is derived from an EMBL/GenBank/DDBJ whole genome shotgun (WGS) entry which is preliminary data.</text>
</comment>
<reference evidence="2 3" key="1">
    <citation type="submission" date="2023-03" db="EMBL/GenBank/DDBJ databases">
        <title>High recombination rates correlate with genetic variation in Cardiocondyla obscurior ants.</title>
        <authorList>
            <person name="Errbii M."/>
        </authorList>
    </citation>
    <scope>NUCLEOTIDE SEQUENCE [LARGE SCALE GENOMIC DNA]</scope>
    <source>
        <strain evidence="2">Alpha-2009</strain>
        <tissue evidence="2">Whole body</tissue>
    </source>
</reference>
<evidence type="ECO:0000256" key="1">
    <source>
        <dbReference type="SAM" id="MobiDB-lite"/>
    </source>
</evidence>
<accession>A0AAW2GPA1</accession>
<gene>
    <name evidence="2" type="ORF">PUN28_003802</name>
</gene>
<protein>
    <submittedName>
        <fullName evidence="2">Uncharacterized protein</fullName>
    </submittedName>
</protein>
<keyword evidence="3" id="KW-1185">Reference proteome</keyword>
<dbReference type="EMBL" id="JADYXP020000003">
    <property type="protein sequence ID" value="KAL0128671.1"/>
    <property type="molecule type" value="Genomic_DNA"/>
</dbReference>
<evidence type="ECO:0000313" key="3">
    <source>
        <dbReference type="Proteomes" id="UP001430953"/>
    </source>
</evidence>
<name>A0AAW2GPA1_9HYME</name>
<evidence type="ECO:0000313" key="2">
    <source>
        <dbReference type="EMBL" id="KAL0128671.1"/>
    </source>
</evidence>
<dbReference type="Proteomes" id="UP001430953">
    <property type="component" value="Unassembled WGS sequence"/>
</dbReference>
<organism evidence="2 3">
    <name type="scientific">Cardiocondyla obscurior</name>
    <dbReference type="NCBI Taxonomy" id="286306"/>
    <lineage>
        <taxon>Eukaryota</taxon>
        <taxon>Metazoa</taxon>
        <taxon>Ecdysozoa</taxon>
        <taxon>Arthropoda</taxon>
        <taxon>Hexapoda</taxon>
        <taxon>Insecta</taxon>
        <taxon>Pterygota</taxon>
        <taxon>Neoptera</taxon>
        <taxon>Endopterygota</taxon>
        <taxon>Hymenoptera</taxon>
        <taxon>Apocrita</taxon>
        <taxon>Aculeata</taxon>
        <taxon>Formicoidea</taxon>
        <taxon>Formicidae</taxon>
        <taxon>Myrmicinae</taxon>
        <taxon>Cardiocondyla</taxon>
    </lineage>
</organism>
<feature type="region of interest" description="Disordered" evidence="1">
    <location>
        <begin position="30"/>
        <end position="53"/>
    </location>
</feature>